<keyword evidence="3" id="KW-1185">Reference proteome</keyword>
<proteinExistence type="predicted"/>
<dbReference type="EMBL" id="WTYK01000005">
    <property type="protein sequence ID" value="MXP41906.1"/>
    <property type="molecule type" value="Genomic_DNA"/>
</dbReference>
<comment type="caution">
    <text evidence="2">The sequence shown here is derived from an EMBL/GenBank/DDBJ whole genome shotgun (WGS) entry which is preliminary data.</text>
</comment>
<sequence length="410" mass="44623">MLAILAGCTLLPAPVLAQDESDPSSLSELRSEVARQKELIEHQGALLRLQQEQIDDLRDRIVGEDVAVSLRGRGPAQGGTPGASQANEPAGALPDRPVGVAPPEPEARVEVAAVPEGQGVLTPAGRFVFDPSVEYTFASNTRLVFRGIELVPGIQIGLIEASDADRETLTSTVAFRYGLTNRLEIEGRLPYLIRSDRIEVVQQRDEGITREVRLKENDFGDAEFSLRYQFNRPLGERPVWLGTLRVKSNTGRSPFEIPIDSFGVAQGLATGSGFWGVQPGVSFLLPSDPAVIYGGINYLYHIPANIDREVGGIEIGRVDPGDSVSANLGFGFALNPRFSYSLGYQHSYIMSTTTEIEGIMQRSNSLQVGRLNLGLSYQANRNTLLNWVFAFGVTSDAPDVSVTLRMPFTH</sequence>
<evidence type="ECO:0000313" key="2">
    <source>
        <dbReference type="EMBL" id="MXP41906.1"/>
    </source>
</evidence>
<name>A0A6I4UTT9_9SPHN</name>
<reference evidence="2 3" key="1">
    <citation type="submission" date="2019-12" db="EMBL/GenBank/DDBJ databases">
        <title>Genomic-based taxomic classification of the family Erythrobacteraceae.</title>
        <authorList>
            <person name="Xu L."/>
        </authorList>
    </citation>
    <scope>NUCLEOTIDE SEQUENCE [LARGE SCALE GENOMIC DNA]</scope>
    <source>
        <strain evidence="2 3">MCCC 1K02066</strain>
    </source>
</reference>
<gene>
    <name evidence="2" type="ORF">GRI75_09665</name>
</gene>
<accession>A0A6I4UTT9</accession>
<dbReference type="SUPFAM" id="SSF56925">
    <property type="entry name" value="OMPA-like"/>
    <property type="match status" value="1"/>
</dbReference>
<dbReference type="OrthoDB" id="5297564at2"/>
<dbReference type="Proteomes" id="UP000469159">
    <property type="component" value="Unassembled WGS sequence"/>
</dbReference>
<evidence type="ECO:0000313" key="3">
    <source>
        <dbReference type="Proteomes" id="UP000469159"/>
    </source>
</evidence>
<dbReference type="AlphaFoldDB" id="A0A6I4UTT9"/>
<protein>
    <submittedName>
        <fullName evidence="2">Transporter</fullName>
    </submittedName>
</protein>
<feature type="region of interest" description="Disordered" evidence="1">
    <location>
        <begin position="71"/>
        <end position="104"/>
    </location>
</feature>
<organism evidence="2 3">
    <name type="scientific">Croceibacterium soli</name>
    <dbReference type="NCBI Taxonomy" id="1739690"/>
    <lineage>
        <taxon>Bacteria</taxon>
        <taxon>Pseudomonadati</taxon>
        <taxon>Pseudomonadota</taxon>
        <taxon>Alphaproteobacteria</taxon>
        <taxon>Sphingomonadales</taxon>
        <taxon>Erythrobacteraceae</taxon>
        <taxon>Croceibacterium</taxon>
    </lineage>
</organism>
<evidence type="ECO:0000256" key="1">
    <source>
        <dbReference type="SAM" id="MobiDB-lite"/>
    </source>
</evidence>
<dbReference type="InterPro" id="IPR011250">
    <property type="entry name" value="OMP/PagP_B-barrel"/>
</dbReference>